<keyword evidence="1" id="KW-0812">Transmembrane</keyword>
<feature type="transmembrane region" description="Helical" evidence="1">
    <location>
        <begin position="39"/>
        <end position="63"/>
    </location>
</feature>
<gene>
    <name evidence="2" type="ORF">SPSYN_00395</name>
</gene>
<keyword evidence="1" id="KW-0472">Membrane</keyword>
<evidence type="ECO:0000313" key="3">
    <source>
        <dbReference type="Proteomes" id="UP000798488"/>
    </source>
</evidence>
<feature type="transmembrane region" description="Helical" evidence="1">
    <location>
        <begin position="111"/>
        <end position="130"/>
    </location>
</feature>
<dbReference type="Proteomes" id="UP000798488">
    <property type="component" value="Unassembled WGS sequence"/>
</dbReference>
<dbReference type="AlphaFoldDB" id="A0A9D2WTK3"/>
<feature type="transmembrane region" description="Helical" evidence="1">
    <location>
        <begin position="84"/>
        <end position="105"/>
    </location>
</feature>
<name>A0A9D2WTK3_9FIRM</name>
<proteinExistence type="predicted"/>
<feature type="transmembrane region" description="Helical" evidence="1">
    <location>
        <begin position="142"/>
        <end position="162"/>
    </location>
</feature>
<sequence length="163" mass="17477">MTKIGYRQADDQKSVYFIPAYLCFIVFGILVALNKPAITMSTVLISILAAFLFAILVIFLLSLAFKLANPNLMTEGEGQVIKRAVSTGMSFMIPFTVLAVLADVVLGWDAVMPFASAAVMTAGASAGMEVMKAGVQGIKNVLLPTFLSFIISTSWMILVGFLP</sequence>
<organism evidence="2 3">
    <name type="scientific">Sporotomaculum syntrophicum</name>
    <dbReference type="NCBI Taxonomy" id="182264"/>
    <lineage>
        <taxon>Bacteria</taxon>
        <taxon>Bacillati</taxon>
        <taxon>Bacillota</taxon>
        <taxon>Clostridia</taxon>
        <taxon>Eubacteriales</taxon>
        <taxon>Desulfallaceae</taxon>
        <taxon>Sporotomaculum</taxon>
    </lineage>
</organism>
<feature type="transmembrane region" description="Helical" evidence="1">
    <location>
        <begin position="15"/>
        <end position="33"/>
    </location>
</feature>
<evidence type="ECO:0000256" key="1">
    <source>
        <dbReference type="SAM" id="Phobius"/>
    </source>
</evidence>
<comment type="caution">
    <text evidence="2">The sequence shown here is derived from an EMBL/GenBank/DDBJ whole genome shotgun (WGS) entry which is preliminary data.</text>
</comment>
<keyword evidence="1" id="KW-1133">Transmembrane helix</keyword>
<keyword evidence="3" id="KW-1185">Reference proteome</keyword>
<dbReference type="EMBL" id="LSRS01000001">
    <property type="protein sequence ID" value="KAF1086676.1"/>
    <property type="molecule type" value="Genomic_DNA"/>
</dbReference>
<reference evidence="2" key="1">
    <citation type="submission" date="2016-02" db="EMBL/GenBank/DDBJ databases">
        <title>Draft Genome Sequence of Sporotomaculum syntrophicum Strain FB, a Syntrophic Benzoate Degrader.</title>
        <authorList>
            <person name="Nobu M.K."/>
            <person name="Narihiro T."/>
            <person name="Qiu Y.-L."/>
            <person name="Ohashi A."/>
            <person name="Liu W.-T."/>
            <person name="Yuji S."/>
        </authorList>
    </citation>
    <scope>NUCLEOTIDE SEQUENCE</scope>
    <source>
        <strain evidence="2">FB</strain>
    </source>
</reference>
<protein>
    <submittedName>
        <fullName evidence="2">Uncharacterized protein</fullName>
    </submittedName>
</protein>
<accession>A0A9D2WTK3</accession>
<evidence type="ECO:0000313" key="2">
    <source>
        <dbReference type="EMBL" id="KAF1086676.1"/>
    </source>
</evidence>